<comment type="caution">
    <text evidence="1">The sequence shown here is derived from an EMBL/GenBank/DDBJ whole genome shotgun (WGS) entry which is preliminary data.</text>
</comment>
<accession>A0A0G1DDQ9</accession>
<organism evidence="1 2">
    <name type="scientific">Candidatus Gottesmanbacteria bacterium GW2011_GWA2_43_14</name>
    <dbReference type="NCBI Taxonomy" id="1618443"/>
    <lineage>
        <taxon>Bacteria</taxon>
        <taxon>Candidatus Gottesmaniibacteriota</taxon>
    </lineage>
</organism>
<reference evidence="1 2" key="1">
    <citation type="journal article" date="2015" name="Nature">
        <title>rRNA introns, odd ribosomes, and small enigmatic genomes across a large radiation of phyla.</title>
        <authorList>
            <person name="Brown C.T."/>
            <person name="Hug L.A."/>
            <person name="Thomas B.C."/>
            <person name="Sharon I."/>
            <person name="Castelle C.J."/>
            <person name="Singh A."/>
            <person name="Wilkins M.J."/>
            <person name="Williams K.H."/>
            <person name="Banfield J.F."/>
        </authorList>
    </citation>
    <scope>NUCLEOTIDE SEQUENCE [LARGE SCALE GENOMIC DNA]</scope>
</reference>
<gene>
    <name evidence="1" type="ORF">UV73_C0014G0021</name>
</gene>
<sequence length="177" mass="20119">MIFDGHRMHYGDFQEPLNNIPWSYSEFLPYSYHSRLRHPQDLVIATLERRMEYLQKSGFQAETGLSVDPAHFYPSLGGETLLTMATRKKAGYPPGELQIDVMMDPIKGQGPHEALIWLNMAKAAGMSVRGTTGEEIDLNQKAFQFFEKGKEDDSDRIKYIVTPIISVNQLIIANLQV</sequence>
<dbReference type="STRING" id="1618443.UV73_C0014G0021"/>
<evidence type="ECO:0000313" key="2">
    <source>
        <dbReference type="Proteomes" id="UP000034894"/>
    </source>
</evidence>
<dbReference type="AlphaFoldDB" id="A0A0G1DDQ9"/>
<dbReference type="Proteomes" id="UP000034894">
    <property type="component" value="Unassembled WGS sequence"/>
</dbReference>
<name>A0A0G1DDQ9_9BACT</name>
<evidence type="ECO:0000313" key="1">
    <source>
        <dbReference type="EMBL" id="KKS95744.1"/>
    </source>
</evidence>
<protein>
    <submittedName>
        <fullName evidence="1">Uncharacterized protein</fullName>
    </submittedName>
</protein>
<dbReference type="EMBL" id="LCFP01000014">
    <property type="protein sequence ID" value="KKS95744.1"/>
    <property type="molecule type" value="Genomic_DNA"/>
</dbReference>
<proteinExistence type="predicted"/>